<dbReference type="Pfam" id="PF20773">
    <property type="entry name" value="InhA-like_MAM"/>
    <property type="match status" value="1"/>
</dbReference>
<dbReference type="PANTHER" id="PTHR11705:SF143">
    <property type="entry name" value="SLL0236 PROTEIN"/>
    <property type="match status" value="1"/>
</dbReference>
<evidence type="ECO:0000256" key="9">
    <source>
        <dbReference type="ARBA" id="ARBA00023049"/>
    </source>
</evidence>
<evidence type="ECO:0000256" key="16">
    <source>
        <dbReference type="SAM" id="SignalP"/>
    </source>
</evidence>
<comment type="cofactor">
    <cofactor evidence="1">
        <name>Zn(2+)</name>
        <dbReference type="ChEBI" id="CHEBI:29105"/>
    </cofactor>
</comment>
<evidence type="ECO:0000259" key="17">
    <source>
        <dbReference type="PROSITE" id="PS52035"/>
    </source>
</evidence>
<dbReference type="CDD" id="cd03859">
    <property type="entry name" value="M14_CPT"/>
    <property type="match status" value="1"/>
</dbReference>
<dbReference type="GO" id="GO:0005615">
    <property type="term" value="C:extracellular space"/>
    <property type="evidence" value="ECO:0007669"/>
    <property type="project" value="TreeGrafter"/>
</dbReference>
<dbReference type="GO" id="GO:0004181">
    <property type="term" value="F:metallocarboxypeptidase activity"/>
    <property type="evidence" value="ECO:0007669"/>
    <property type="project" value="InterPro"/>
</dbReference>
<evidence type="ECO:0000256" key="2">
    <source>
        <dbReference type="ARBA" id="ARBA00005988"/>
    </source>
</evidence>
<dbReference type="PROSITE" id="PS00132">
    <property type="entry name" value="CARBOXYPEPT_ZN_1"/>
    <property type="match status" value="1"/>
</dbReference>
<feature type="active site" description="Proton donor/acceptor" evidence="14">
    <location>
        <position position="402"/>
    </location>
</feature>
<sequence>MSLASVRCCGGPPQGGLMRRRARPILAVGALLLGGAGIAPVAHAAQGAGSPDPNEVKVFRAEVTSRQVPLLLAAGQDGHELSEQVPAKGTATVEVYLTDQEARKLEKQGVELTEHTLTAKAEARVDKAAEGVFRPYSGSGGLQQEILATARANPGLTKVVSIGKTVNGKDILALKLTKNAKKSKDGAKPSVLYMSNQHAREWITPEMTRRLLHYYVDGYKTDKRLRKIVDSTELWFVLSANPDGYDYTFQNADNRLWRKNLRDNNGDGTIGVGDGVDLNRNFSYKWGYDNEGSSPNPTSETYRGPAPSSEPETKALDAFEKRIGFTYGINYHSAAELLLYGVGWQVATDTPDDIMYKALAGTPDNSAIPGYRPQVSSELYTTNGEADGHASNVNGLAMFTPEMSTCQTASDLDLNDQWNAADCQSVFNFPDDEKLIQQEFEKNIPFALSVAESAARPDQPKSSLGLKAADFTPKTFTTSYARGADQEVSVVVRKAVRDKELKYRVNGGRTQHEPLRAWKGGETYGGDDNLYFDEYRAKVEDADPGDKVEVWFTGRAKSGKPASSSHFTYTVAQRPRADVLVVAEEGATATQAQTYVDALKAAGRKAVVWNVATQGAPDALGVLDHFKSVVHYTGATVPGNPTQLQLRAFLNEGGKLIEAGERTGGSVDLGGGTLSNDFSQYYLGAYTRTTLPGATAFQGTGKLSGASGTLGAAPGNPLDAAGSFSVTSDNLPATAFPQFASAGAGTYPGTPNPYGPYEGASMAAVTHSDYAWNRLTRTIDLTQVTAAQAPTLRTRMLWDTEEGYDHAVLEAHTAGAEDWTTLPEKNGATSNAVPAECEAGFFIAAHPALKRYLTQGTGGCTASGTSGQWNSLTGSSAGWQEVSFDLSAYAGKKVEVSFSYITDPGSGGRGVLLDNTSVVVHGQAVETEGFETSLGAWSVPGPPAGSPAVVTDWGRAGELFKTYGAVTTDDTVLLGFGLEHVTAAADRTALVRKALAAIGG</sequence>
<dbReference type="Gene3D" id="3.40.630.10">
    <property type="entry name" value="Zn peptidases"/>
    <property type="match status" value="1"/>
</dbReference>
<feature type="signal peptide" evidence="16">
    <location>
        <begin position="1"/>
        <end position="44"/>
    </location>
</feature>
<dbReference type="SUPFAM" id="SSF53187">
    <property type="entry name" value="Zn-dependent exopeptidases"/>
    <property type="match status" value="1"/>
</dbReference>
<dbReference type="GO" id="GO:0006508">
    <property type="term" value="P:proteolysis"/>
    <property type="evidence" value="ECO:0007669"/>
    <property type="project" value="UniProtKB-KW"/>
</dbReference>
<protein>
    <recommendedName>
        <fullName evidence="13">Zinc carboxypeptidase</fullName>
        <ecNumber evidence="12">3.4.17.18</ecNumber>
    </recommendedName>
</protein>
<organism evidence="18 19">
    <name type="scientific">Streptomyces sviceus (strain ATCC 29083 / DSM 924 / JCM 4929 / NBRC 13980 / NCIMB 11184 / NRRL 5439 / UC 5370)</name>
    <dbReference type="NCBI Taxonomy" id="463191"/>
    <lineage>
        <taxon>Bacteria</taxon>
        <taxon>Bacillati</taxon>
        <taxon>Actinomycetota</taxon>
        <taxon>Actinomycetes</taxon>
        <taxon>Kitasatosporales</taxon>
        <taxon>Streptomycetaceae</taxon>
        <taxon>Streptomyces</taxon>
    </lineage>
</organism>
<evidence type="ECO:0000256" key="7">
    <source>
        <dbReference type="ARBA" id="ARBA00022801"/>
    </source>
</evidence>
<keyword evidence="4" id="KW-0645">Protease</keyword>
<name>B5HQX2_STRX2</name>
<evidence type="ECO:0000313" key="18">
    <source>
        <dbReference type="EMBL" id="EDY55227.1"/>
    </source>
</evidence>
<dbReference type="AlphaFoldDB" id="B5HQX2"/>
<dbReference type="eggNOG" id="COG2866">
    <property type="taxonomic scope" value="Bacteria"/>
</dbReference>
<dbReference type="PROSITE" id="PS52035">
    <property type="entry name" value="PEPTIDASE_M14"/>
    <property type="match status" value="1"/>
</dbReference>
<dbReference type="PRINTS" id="PR00765">
    <property type="entry name" value="CRBOXYPTASEA"/>
</dbReference>
<keyword evidence="6 16" id="KW-0732">Signal</keyword>
<evidence type="ECO:0000256" key="12">
    <source>
        <dbReference type="ARBA" id="ARBA00066554"/>
    </source>
</evidence>
<dbReference type="InterPro" id="IPR033810">
    <property type="entry name" value="Carboxypeptidase_T"/>
</dbReference>
<evidence type="ECO:0000313" key="19">
    <source>
        <dbReference type="Proteomes" id="UP000002785"/>
    </source>
</evidence>
<keyword evidence="8" id="KW-0862">Zinc</keyword>
<dbReference type="InterPro" id="IPR057246">
    <property type="entry name" value="CARBOXYPEPT_ZN_1"/>
</dbReference>
<dbReference type="PANTHER" id="PTHR11705">
    <property type="entry name" value="PROTEASE FAMILY M14 CARBOXYPEPTIDASE A,B"/>
    <property type="match status" value="1"/>
</dbReference>
<evidence type="ECO:0000256" key="14">
    <source>
        <dbReference type="PROSITE-ProRule" id="PRU01379"/>
    </source>
</evidence>
<gene>
    <name evidence="18" type="ORF">SSEG_01807</name>
</gene>
<reference evidence="18" key="1">
    <citation type="submission" date="2009-10" db="EMBL/GenBank/DDBJ databases">
        <title>The genome sequence of Streptomyces sviceus strain ATCC 29083.</title>
        <authorList>
            <consortium name="The Broad Institute Genome Sequencing Platform"/>
            <consortium name="Broad Institute Microbial Sequencing Center"/>
            <person name="Fischbach M."/>
            <person name="Godfrey P."/>
            <person name="Ward D."/>
            <person name="Young S."/>
            <person name="Zeng Q."/>
            <person name="Koehrsen M."/>
            <person name="Alvarado L."/>
            <person name="Berlin A.M."/>
            <person name="Bochicchio J."/>
            <person name="Borenstein D."/>
            <person name="Chapman S.B."/>
            <person name="Chen Z."/>
            <person name="Engels R."/>
            <person name="Freedman E."/>
            <person name="Gellesch M."/>
            <person name="Goldberg J."/>
            <person name="Griggs A."/>
            <person name="Gujja S."/>
            <person name="Heilman E.R."/>
            <person name="Heiman D.I."/>
            <person name="Hepburn T.A."/>
            <person name="Howarth C."/>
            <person name="Jen D."/>
            <person name="Larson L."/>
            <person name="Lewis B."/>
            <person name="Mehta T."/>
            <person name="Park D."/>
            <person name="Pearson M."/>
            <person name="Richards J."/>
            <person name="Roberts A."/>
            <person name="Saif S."/>
            <person name="Shea T.D."/>
            <person name="Shenoy N."/>
            <person name="Sisk P."/>
            <person name="Stolte C."/>
            <person name="Sykes S.N."/>
            <person name="Thomson T."/>
            <person name="Walk T."/>
            <person name="White J."/>
            <person name="Yandava C."/>
            <person name="Straight P."/>
            <person name="Clardy J."/>
            <person name="Hung D."/>
            <person name="Kolter R."/>
            <person name="Mekalanos J."/>
            <person name="Walker S."/>
            <person name="Walsh C.T."/>
            <person name="Wieland-Brown L.C."/>
            <person name="Haas B."/>
            <person name="Nusbaum C."/>
            <person name="Birren B."/>
        </authorList>
    </citation>
    <scope>NUCLEOTIDE SEQUENCE [LARGE SCALE GENOMIC DNA]</scope>
    <source>
        <strain evidence="18">ATCC 29083</strain>
    </source>
</reference>
<evidence type="ECO:0000256" key="13">
    <source>
        <dbReference type="ARBA" id="ARBA00074273"/>
    </source>
</evidence>
<keyword evidence="5" id="KW-0479">Metal-binding</keyword>
<dbReference type="InterPro" id="IPR000834">
    <property type="entry name" value="Peptidase_M14"/>
</dbReference>
<dbReference type="FunFam" id="3.40.630.10:FF:000084">
    <property type="entry name" value="Carboxypeptidase B2"/>
    <property type="match status" value="1"/>
</dbReference>
<evidence type="ECO:0000256" key="6">
    <source>
        <dbReference type="ARBA" id="ARBA00022729"/>
    </source>
</evidence>
<feature type="compositionally biased region" description="Polar residues" evidence="15">
    <location>
        <begin position="291"/>
        <end position="301"/>
    </location>
</feature>
<proteinExistence type="inferred from homology"/>
<comment type="catalytic activity">
    <reaction evidence="10">
        <text>Releases a C-terminal residue, which may be hydrophobic or positively charged.</text>
        <dbReference type="EC" id="3.4.17.18"/>
    </reaction>
</comment>
<dbReference type="EC" id="3.4.17.18" evidence="12"/>
<comment type="function">
    <text evidence="11">Carboxypeptidase that possesses the specificities of both mammalian Cpase A and B. Thus shows broad substrate specificity, being able to cleave Cbz-Gly-Leu, Cbz-Gly-Val, Cbz-Gly-Phe, Cbz-Gly-Lys and Bz-Gly-Arg in vitro.</text>
</comment>
<keyword evidence="9" id="KW-0482">Metalloprotease</keyword>
<evidence type="ECO:0000256" key="3">
    <source>
        <dbReference type="ARBA" id="ARBA00022645"/>
    </source>
</evidence>
<dbReference type="Pfam" id="PF00246">
    <property type="entry name" value="Peptidase_M14"/>
    <property type="match status" value="1"/>
</dbReference>
<evidence type="ECO:0000256" key="10">
    <source>
        <dbReference type="ARBA" id="ARBA00050859"/>
    </source>
</evidence>
<dbReference type="SMART" id="SM00631">
    <property type="entry name" value="Zn_pept"/>
    <property type="match status" value="1"/>
</dbReference>
<accession>B5HQX2</accession>
<feature type="domain" description="Peptidase M14" evidence="17">
    <location>
        <begin position="134"/>
        <end position="454"/>
    </location>
</feature>
<feature type="region of interest" description="Disordered" evidence="15">
    <location>
        <begin position="289"/>
        <end position="312"/>
    </location>
</feature>
<evidence type="ECO:0000256" key="4">
    <source>
        <dbReference type="ARBA" id="ARBA00022670"/>
    </source>
</evidence>
<evidence type="ECO:0000256" key="11">
    <source>
        <dbReference type="ARBA" id="ARBA00055464"/>
    </source>
</evidence>
<dbReference type="Proteomes" id="UP000002785">
    <property type="component" value="Chromosome"/>
</dbReference>
<dbReference type="GO" id="GO:0008270">
    <property type="term" value="F:zinc ion binding"/>
    <property type="evidence" value="ECO:0007669"/>
    <property type="project" value="InterPro"/>
</dbReference>
<dbReference type="HOGENOM" id="CLU_012481_0_0_11"/>
<comment type="similarity">
    <text evidence="2 14">Belongs to the peptidase M14 family.</text>
</comment>
<dbReference type="eggNOG" id="COG4412">
    <property type="taxonomic scope" value="Bacteria"/>
</dbReference>
<feature type="chain" id="PRO_5002834916" description="Zinc carboxypeptidase" evidence="16">
    <location>
        <begin position="45"/>
        <end position="1000"/>
    </location>
</feature>
<dbReference type="EMBL" id="CM000951">
    <property type="protein sequence ID" value="EDY55227.1"/>
    <property type="molecule type" value="Genomic_DNA"/>
</dbReference>
<evidence type="ECO:0000256" key="8">
    <source>
        <dbReference type="ARBA" id="ARBA00022833"/>
    </source>
</evidence>
<keyword evidence="19" id="KW-1185">Reference proteome</keyword>
<evidence type="ECO:0000256" key="15">
    <source>
        <dbReference type="SAM" id="MobiDB-lite"/>
    </source>
</evidence>
<keyword evidence="7" id="KW-0378">Hydrolase</keyword>
<evidence type="ECO:0000256" key="5">
    <source>
        <dbReference type="ARBA" id="ARBA00022723"/>
    </source>
</evidence>
<evidence type="ECO:0000256" key="1">
    <source>
        <dbReference type="ARBA" id="ARBA00001947"/>
    </source>
</evidence>
<keyword evidence="3 18" id="KW-0121">Carboxypeptidase</keyword>